<dbReference type="PANTHER" id="PTHR47976">
    <property type="entry name" value="G-TYPE LECTIN S-RECEPTOR-LIKE SERINE/THREONINE-PROTEIN KINASE SD2-5"/>
    <property type="match status" value="1"/>
</dbReference>
<reference evidence="3 4" key="1">
    <citation type="journal article" date="2018" name="Sci. Data">
        <title>The draft genome sequence of cork oak.</title>
        <authorList>
            <person name="Ramos A.M."/>
            <person name="Usie A."/>
            <person name="Barbosa P."/>
            <person name="Barros P.M."/>
            <person name="Capote T."/>
            <person name="Chaves I."/>
            <person name="Simoes F."/>
            <person name="Abreu I."/>
            <person name="Carrasquinho I."/>
            <person name="Faro C."/>
            <person name="Guimaraes J.B."/>
            <person name="Mendonca D."/>
            <person name="Nobrega F."/>
            <person name="Rodrigues L."/>
            <person name="Saibo N.J.M."/>
            <person name="Varela M.C."/>
            <person name="Egas C."/>
            <person name="Matos J."/>
            <person name="Miguel C.M."/>
            <person name="Oliveira M.M."/>
            <person name="Ricardo C.P."/>
            <person name="Goncalves S."/>
        </authorList>
    </citation>
    <scope>NUCLEOTIDE SEQUENCE [LARGE SCALE GENOMIC DNA]</scope>
    <source>
        <strain evidence="4">cv. HL8</strain>
    </source>
</reference>
<evidence type="ECO:0000313" key="4">
    <source>
        <dbReference type="Proteomes" id="UP000237347"/>
    </source>
</evidence>
<accession>A0AAW0KYV9</accession>
<name>A0AAW0KYV9_QUESU</name>
<keyword evidence="4" id="KW-1185">Reference proteome</keyword>
<dbReference type="PANTHER" id="PTHR47976:SF2">
    <property type="entry name" value="RECEPTOR-LIKE SERINE_THREONINE-PROTEIN KINASE"/>
    <property type="match status" value="1"/>
</dbReference>
<dbReference type="InterPro" id="IPR051343">
    <property type="entry name" value="G-type_lectin_kinases/EP1-like"/>
</dbReference>
<comment type="caution">
    <text evidence="3">The sequence shown here is derived from an EMBL/GenBank/DDBJ whole genome shotgun (WGS) entry which is preliminary data.</text>
</comment>
<gene>
    <name evidence="3" type="primary">RLK1_13</name>
    <name evidence="3" type="ORF">CFP56_010809</name>
</gene>
<evidence type="ECO:0000256" key="1">
    <source>
        <dbReference type="ARBA" id="ARBA00022729"/>
    </source>
</evidence>
<feature type="transmembrane region" description="Helical" evidence="2">
    <location>
        <begin position="78"/>
        <end position="99"/>
    </location>
</feature>
<organism evidence="3 4">
    <name type="scientific">Quercus suber</name>
    <name type="common">Cork oak</name>
    <dbReference type="NCBI Taxonomy" id="58331"/>
    <lineage>
        <taxon>Eukaryota</taxon>
        <taxon>Viridiplantae</taxon>
        <taxon>Streptophyta</taxon>
        <taxon>Embryophyta</taxon>
        <taxon>Tracheophyta</taxon>
        <taxon>Spermatophyta</taxon>
        <taxon>Magnoliopsida</taxon>
        <taxon>eudicotyledons</taxon>
        <taxon>Gunneridae</taxon>
        <taxon>Pentapetalae</taxon>
        <taxon>rosids</taxon>
        <taxon>fabids</taxon>
        <taxon>Fagales</taxon>
        <taxon>Fagaceae</taxon>
        <taxon>Quercus</taxon>
    </lineage>
</organism>
<keyword evidence="2" id="KW-0472">Membrane</keyword>
<keyword evidence="2" id="KW-1133">Transmembrane helix</keyword>
<dbReference type="Gene3D" id="1.10.510.10">
    <property type="entry name" value="Transferase(Phosphotransferase) domain 1"/>
    <property type="match status" value="1"/>
</dbReference>
<keyword evidence="2" id="KW-0812">Transmembrane</keyword>
<dbReference type="SUPFAM" id="SSF56112">
    <property type="entry name" value="Protein kinase-like (PK-like)"/>
    <property type="match status" value="1"/>
</dbReference>
<dbReference type="InterPro" id="IPR011009">
    <property type="entry name" value="Kinase-like_dom_sf"/>
</dbReference>
<evidence type="ECO:0000313" key="3">
    <source>
        <dbReference type="EMBL" id="KAK7844532.1"/>
    </source>
</evidence>
<dbReference type="GO" id="GO:0016301">
    <property type="term" value="F:kinase activity"/>
    <property type="evidence" value="ECO:0007669"/>
    <property type="project" value="UniProtKB-KW"/>
</dbReference>
<proteinExistence type="predicted"/>
<keyword evidence="1" id="KW-0732">Signal</keyword>
<dbReference type="AlphaFoldDB" id="A0AAW0KYV9"/>
<dbReference type="Proteomes" id="UP000237347">
    <property type="component" value="Unassembled WGS sequence"/>
</dbReference>
<dbReference type="EMBL" id="PKMF04000184">
    <property type="protein sequence ID" value="KAK7844532.1"/>
    <property type="molecule type" value="Genomic_DNA"/>
</dbReference>
<sequence length="204" mass="23141">MDWPFTDYSLVQGANETVCKQQCLDDCMCVVAIYEKTGGYCWKKKYPLSNGRYSTNITRIAFIKVPNSFVPVKKSQSVVVVLALLLGSSAFLNILFFIAKEALIDWVYECYKDRKLDKLVENDEEAINDMKRLERLVIVAIWCIQEDPSLRPSVKKITQMLEGVIEVFVPPSPSLYNHSPPSKSSSLEFSFSSVESYLALILDS</sequence>
<dbReference type="CDD" id="cd01098">
    <property type="entry name" value="PAN_AP_plant"/>
    <property type="match status" value="1"/>
</dbReference>
<protein>
    <submittedName>
        <fullName evidence="3">G-type lectin s-receptor-like serine/threonine-protein kinase rlk1</fullName>
    </submittedName>
</protein>
<evidence type="ECO:0000256" key="2">
    <source>
        <dbReference type="SAM" id="Phobius"/>
    </source>
</evidence>